<keyword evidence="6 10" id="KW-0999">Mitochondrion inner membrane</keyword>
<evidence type="ECO:0000313" key="12">
    <source>
        <dbReference type="Proteomes" id="UP000007110"/>
    </source>
</evidence>
<keyword evidence="4" id="KW-0138">CF(0)</keyword>
<dbReference type="SUPFAM" id="SSF161065">
    <property type="entry name" value="ATP synthase D chain-like"/>
    <property type="match status" value="1"/>
</dbReference>
<dbReference type="InterPro" id="IPR036228">
    <property type="entry name" value="ATP_synth_F0_dsu_sf_mt"/>
</dbReference>
<keyword evidence="7 10" id="KW-0406">Ion transport</keyword>
<evidence type="ECO:0000256" key="8">
    <source>
        <dbReference type="ARBA" id="ARBA00023128"/>
    </source>
</evidence>
<dbReference type="OMA" id="VSKGRWA"/>
<evidence type="ECO:0000256" key="2">
    <source>
        <dbReference type="ARBA" id="ARBA00006842"/>
    </source>
</evidence>
<dbReference type="GO" id="GO:0015078">
    <property type="term" value="F:proton transmembrane transporter activity"/>
    <property type="evidence" value="ECO:0007669"/>
    <property type="project" value="InterPro"/>
</dbReference>
<protein>
    <recommendedName>
        <fullName evidence="10">ATP synthase subunit d, mitochondrial</fullName>
    </recommendedName>
</protein>
<dbReference type="Gene3D" id="6.10.280.70">
    <property type="match status" value="1"/>
</dbReference>
<evidence type="ECO:0000256" key="7">
    <source>
        <dbReference type="ARBA" id="ARBA00023065"/>
    </source>
</evidence>
<keyword evidence="12" id="KW-1185">Reference proteome</keyword>
<reference evidence="11" key="2">
    <citation type="submission" date="2021-01" db="UniProtKB">
        <authorList>
            <consortium name="EnsemblMetazoa"/>
        </authorList>
    </citation>
    <scope>IDENTIFICATION</scope>
</reference>
<evidence type="ECO:0000256" key="1">
    <source>
        <dbReference type="ARBA" id="ARBA00004273"/>
    </source>
</evidence>
<evidence type="ECO:0000313" key="11">
    <source>
        <dbReference type="EnsemblMetazoa" id="XP_795989"/>
    </source>
</evidence>
<proteinExistence type="inferred from homology"/>
<dbReference type="GO" id="GO:0005743">
    <property type="term" value="C:mitochondrial inner membrane"/>
    <property type="evidence" value="ECO:0007669"/>
    <property type="project" value="UniProtKB-SubCell"/>
</dbReference>
<dbReference type="GeneID" id="591328"/>
<dbReference type="Proteomes" id="UP000007110">
    <property type="component" value="Unassembled WGS sequence"/>
</dbReference>
<keyword evidence="9 10" id="KW-0472">Membrane</keyword>
<dbReference type="Pfam" id="PF05873">
    <property type="entry name" value="Mt_ATP-synt_D"/>
    <property type="match status" value="1"/>
</dbReference>
<evidence type="ECO:0000256" key="6">
    <source>
        <dbReference type="ARBA" id="ARBA00022792"/>
    </source>
</evidence>
<evidence type="ECO:0000256" key="5">
    <source>
        <dbReference type="ARBA" id="ARBA00022781"/>
    </source>
</evidence>
<accession>A0A7M7RIG1</accession>
<dbReference type="FunCoup" id="A0A7M7RIG1">
    <property type="interactions" value="1855"/>
</dbReference>
<dbReference type="RefSeq" id="XP_795989.4">
    <property type="nucleotide sequence ID" value="XM_790896.4"/>
</dbReference>
<dbReference type="PANTHER" id="PTHR12700">
    <property type="entry name" value="ATP SYNTHASE SUBUNIT D, MITOCHONDRIAL"/>
    <property type="match status" value="1"/>
</dbReference>
<keyword evidence="3 10" id="KW-0813">Transport</keyword>
<dbReference type="EnsemblMetazoa" id="XM_790896">
    <property type="protein sequence ID" value="XP_795989"/>
    <property type="gene ID" value="LOC591328"/>
</dbReference>
<dbReference type="AlphaFoldDB" id="A0A7M7RIG1"/>
<keyword evidence="5 10" id="KW-0375">Hydrogen ion transport</keyword>
<evidence type="ECO:0000256" key="9">
    <source>
        <dbReference type="ARBA" id="ARBA00023136"/>
    </source>
</evidence>
<dbReference type="InterPro" id="IPR008689">
    <property type="entry name" value="ATP_synth_F0_dsu_mt"/>
</dbReference>
<dbReference type="InParanoid" id="A0A7M7RIG1"/>
<comment type="function">
    <text evidence="10">Mitochondrial membrane ATP synthase (F(1)F(0) ATP synthase or Complex V) produces ATP from ADP in the presence of a proton gradient across the membrane which is generated by electron transport complexes of the respiratory chain. F-type ATPases consist of two structural domains, F(1) - containing the extramembraneous catalytic core, and F(0) - containing the membrane proton channel, linked together by a central stalk and a peripheral stalk. During catalysis, ATP synthesis in the catalytic domain of F(1) is coupled via a rotary mechanism of the central stalk subunits to proton translocation.</text>
</comment>
<evidence type="ECO:0000256" key="10">
    <source>
        <dbReference type="PIRNR" id="PIRNR005514"/>
    </source>
</evidence>
<keyword evidence="8 10" id="KW-0496">Mitochondrion</keyword>
<name>A0A7M7RIG1_STRPU</name>
<comment type="similarity">
    <text evidence="2 10">Belongs to the ATPase d subunit family.</text>
</comment>
<reference evidence="12" key="1">
    <citation type="submission" date="2015-02" db="EMBL/GenBank/DDBJ databases">
        <title>Genome sequencing for Strongylocentrotus purpuratus.</title>
        <authorList>
            <person name="Murali S."/>
            <person name="Liu Y."/>
            <person name="Vee V."/>
            <person name="English A."/>
            <person name="Wang M."/>
            <person name="Skinner E."/>
            <person name="Han Y."/>
            <person name="Muzny D.M."/>
            <person name="Worley K.C."/>
            <person name="Gibbs R.A."/>
        </authorList>
    </citation>
    <scope>NUCLEOTIDE SEQUENCE</scope>
</reference>
<comment type="subcellular location">
    <subcellularLocation>
        <location evidence="1 10">Mitochondrion inner membrane</location>
    </subcellularLocation>
</comment>
<dbReference type="GO" id="GO:0045259">
    <property type="term" value="C:proton-transporting ATP synthase complex"/>
    <property type="evidence" value="ECO:0007669"/>
    <property type="project" value="UniProtKB-KW"/>
</dbReference>
<sequence length="161" mass="18582">MAGRRVGKSVVDWAAFVERVPPNQKSQFNSLKGKFDALNVRMSQMPEQAATPNWAAYKKTVPVAGLVDKFEKEFSALKVPYPADTQSDHINKQEKEMDVMAADFVKASNERIAKYTQEFNKLESMIPFEELTIEEFDEMFTEGKKMKEKYPWWPHINLAEL</sequence>
<dbReference type="KEGG" id="spu:591328"/>
<dbReference type="CTD" id="10476"/>
<dbReference type="OrthoDB" id="35799at2759"/>
<evidence type="ECO:0000256" key="4">
    <source>
        <dbReference type="ARBA" id="ARBA00022547"/>
    </source>
</evidence>
<evidence type="ECO:0000256" key="3">
    <source>
        <dbReference type="ARBA" id="ARBA00022448"/>
    </source>
</evidence>
<organism evidence="11 12">
    <name type="scientific">Strongylocentrotus purpuratus</name>
    <name type="common">Purple sea urchin</name>
    <dbReference type="NCBI Taxonomy" id="7668"/>
    <lineage>
        <taxon>Eukaryota</taxon>
        <taxon>Metazoa</taxon>
        <taxon>Echinodermata</taxon>
        <taxon>Eleutherozoa</taxon>
        <taxon>Echinozoa</taxon>
        <taxon>Echinoidea</taxon>
        <taxon>Euechinoidea</taxon>
        <taxon>Echinacea</taxon>
        <taxon>Camarodonta</taxon>
        <taxon>Echinidea</taxon>
        <taxon>Strongylocentrotidae</taxon>
        <taxon>Strongylocentrotus</taxon>
    </lineage>
</organism>
<dbReference type="GO" id="GO:0015986">
    <property type="term" value="P:proton motive force-driven ATP synthesis"/>
    <property type="evidence" value="ECO:0000318"/>
    <property type="project" value="GO_Central"/>
</dbReference>
<dbReference type="PIRSF" id="PIRSF005514">
    <property type="entry name" value="ATPase_F0_D_mt"/>
    <property type="match status" value="1"/>
</dbReference>